<comment type="caution">
    <text evidence="1">The sequence shown here is derived from an EMBL/GenBank/DDBJ whole genome shotgun (WGS) entry which is preliminary data.</text>
</comment>
<feature type="non-terminal residue" evidence="1">
    <location>
        <position position="144"/>
    </location>
</feature>
<reference evidence="1" key="1">
    <citation type="journal article" date="2014" name="Front. Microbiol.">
        <title>High frequency of phylogenetically diverse reductive dehalogenase-homologous genes in deep subseafloor sedimentary metagenomes.</title>
        <authorList>
            <person name="Kawai M."/>
            <person name="Futagami T."/>
            <person name="Toyoda A."/>
            <person name="Takaki Y."/>
            <person name="Nishi S."/>
            <person name="Hori S."/>
            <person name="Arai W."/>
            <person name="Tsubouchi T."/>
            <person name="Morono Y."/>
            <person name="Uchiyama I."/>
            <person name="Ito T."/>
            <person name="Fujiyama A."/>
            <person name="Inagaki F."/>
            <person name="Takami H."/>
        </authorList>
    </citation>
    <scope>NUCLEOTIDE SEQUENCE</scope>
    <source>
        <strain evidence="1">Expedition CK06-06</strain>
    </source>
</reference>
<dbReference type="EMBL" id="BARS01054457">
    <property type="protein sequence ID" value="GAG48929.1"/>
    <property type="molecule type" value="Genomic_DNA"/>
</dbReference>
<name>X0XZK7_9ZZZZ</name>
<organism evidence="1">
    <name type="scientific">marine sediment metagenome</name>
    <dbReference type="NCBI Taxonomy" id="412755"/>
    <lineage>
        <taxon>unclassified sequences</taxon>
        <taxon>metagenomes</taxon>
        <taxon>ecological metagenomes</taxon>
    </lineage>
</organism>
<sequence>MKVKLWVKDIKQRTPEEIILGSELVLVSDSQFSEFKKGLQKEFERQEKENDMFSRFSLINEVFSVMRTPEFERDDEGKRKKDTRQDARDEWITKRWDIETQSICNRILKELDKILDEQGTISKNHETTSITVSTSDAKYLADRM</sequence>
<gene>
    <name evidence="1" type="ORF">S01H1_80612</name>
</gene>
<evidence type="ECO:0000313" key="1">
    <source>
        <dbReference type="EMBL" id="GAG48929.1"/>
    </source>
</evidence>
<dbReference type="AlphaFoldDB" id="X0XZK7"/>
<protein>
    <submittedName>
        <fullName evidence="1">Uncharacterized protein</fullName>
    </submittedName>
</protein>
<accession>X0XZK7</accession>
<proteinExistence type="predicted"/>